<evidence type="ECO:0000256" key="2">
    <source>
        <dbReference type="ARBA" id="ARBA00005378"/>
    </source>
</evidence>
<dbReference type="InterPro" id="IPR008921">
    <property type="entry name" value="DNA_pol3_clamp-load_cplx_C"/>
</dbReference>
<dbReference type="Gene3D" id="1.20.272.10">
    <property type="match status" value="1"/>
</dbReference>
<dbReference type="GO" id="GO:0007062">
    <property type="term" value="P:sister chromatid cohesion"/>
    <property type="evidence" value="ECO:0007669"/>
    <property type="project" value="EnsemblFungi"/>
</dbReference>
<dbReference type="Pfam" id="PF22534">
    <property type="entry name" value="RFC_C"/>
    <property type="match status" value="1"/>
</dbReference>
<keyword evidence="3" id="KW-0235">DNA replication</keyword>
<comment type="subcellular location">
    <subcellularLocation>
        <location evidence="1">Nucleus</location>
    </subcellularLocation>
</comment>
<dbReference type="FunFam" id="1.20.272.10:FF:000002">
    <property type="entry name" value="Replication factor C subunit 3"/>
    <property type="match status" value="1"/>
</dbReference>
<evidence type="ECO:0000259" key="6">
    <source>
        <dbReference type="SMART" id="SM00382"/>
    </source>
</evidence>
<dbReference type="GO" id="GO:0031389">
    <property type="term" value="C:Rad17 RFC-like complex"/>
    <property type="evidence" value="ECO:0007669"/>
    <property type="project" value="EnsemblFungi"/>
</dbReference>
<name>A0A1E4TED6_9ASCO</name>
<evidence type="ECO:0000313" key="8">
    <source>
        <dbReference type="Proteomes" id="UP000095023"/>
    </source>
</evidence>
<dbReference type="SUPFAM" id="SSF48019">
    <property type="entry name" value="post-AAA+ oligomerization domain-like"/>
    <property type="match status" value="1"/>
</dbReference>
<dbReference type="SUPFAM" id="SSF52540">
    <property type="entry name" value="P-loop containing nucleoside triphosphate hydrolases"/>
    <property type="match status" value="1"/>
</dbReference>
<dbReference type="InterPro" id="IPR003593">
    <property type="entry name" value="AAA+_ATPase"/>
</dbReference>
<reference evidence="8" key="1">
    <citation type="submission" date="2016-02" db="EMBL/GenBank/DDBJ databases">
        <title>Comparative genomics of biotechnologically important yeasts.</title>
        <authorList>
            <consortium name="DOE Joint Genome Institute"/>
            <person name="Riley R."/>
            <person name="Haridas S."/>
            <person name="Wolfe K.H."/>
            <person name="Lopes M.R."/>
            <person name="Hittinger C.T."/>
            <person name="Goker M."/>
            <person name="Salamov A."/>
            <person name="Wisecaver J."/>
            <person name="Long T.M."/>
            <person name="Aerts A.L."/>
            <person name="Barry K."/>
            <person name="Choi C."/>
            <person name="Clum A."/>
            <person name="Coughlan A.Y."/>
            <person name="Deshpande S."/>
            <person name="Douglass A.P."/>
            <person name="Hanson S.J."/>
            <person name="Klenk H.-P."/>
            <person name="Labutti K."/>
            <person name="Lapidus A."/>
            <person name="Lindquist E."/>
            <person name="Lipzen A."/>
            <person name="Meier-Kolthoff J.P."/>
            <person name="Ohm R.A."/>
            <person name="Otillar R.P."/>
            <person name="Pangilinan J."/>
            <person name="Peng Y."/>
            <person name="Rokas A."/>
            <person name="Rosa C.A."/>
            <person name="Scheuner C."/>
            <person name="Sibirny A.A."/>
            <person name="Slot J.C."/>
            <person name="Stielow J.B."/>
            <person name="Sun H."/>
            <person name="Kurtzman C.P."/>
            <person name="Blackwell M."/>
            <person name="Jeffries T.W."/>
            <person name="Grigoriev I.V."/>
        </authorList>
    </citation>
    <scope>NUCLEOTIDE SEQUENCE [LARGE SCALE GENOMIC DNA]</scope>
    <source>
        <strain evidence="8">NRRL Y-17796</strain>
    </source>
</reference>
<evidence type="ECO:0000313" key="7">
    <source>
        <dbReference type="EMBL" id="ODV90089.1"/>
    </source>
</evidence>
<dbReference type="OrthoDB" id="761538at2759"/>
<dbReference type="CDD" id="cd00009">
    <property type="entry name" value="AAA"/>
    <property type="match status" value="1"/>
</dbReference>
<dbReference type="PANTHER" id="PTHR11669:SF1">
    <property type="entry name" value="REPLICATION FACTOR C SUBUNIT 3"/>
    <property type="match status" value="1"/>
</dbReference>
<dbReference type="GO" id="GO:0005663">
    <property type="term" value="C:DNA replication factor C complex"/>
    <property type="evidence" value="ECO:0007669"/>
    <property type="project" value="EnsemblFungi"/>
</dbReference>
<dbReference type="GO" id="GO:0006272">
    <property type="term" value="P:leading strand elongation"/>
    <property type="evidence" value="ECO:0007669"/>
    <property type="project" value="EnsemblFungi"/>
</dbReference>
<dbReference type="EMBL" id="KV453842">
    <property type="protein sequence ID" value="ODV90089.1"/>
    <property type="molecule type" value="Genomic_DNA"/>
</dbReference>
<dbReference type="InterPro" id="IPR027417">
    <property type="entry name" value="P-loop_NTPase"/>
</dbReference>
<dbReference type="Pfam" id="PF13177">
    <property type="entry name" value="DNA_pol3_delta2"/>
    <property type="match status" value="1"/>
</dbReference>
<dbReference type="GO" id="GO:0006281">
    <property type="term" value="P:DNA repair"/>
    <property type="evidence" value="ECO:0007669"/>
    <property type="project" value="TreeGrafter"/>
</dbReference>
<sequence length="352" mass="39244">MLWVDKYAPKTLKDLDLNDNLTDRLKSLAYSEDLPHLLVYGPSGAGKKTRVSAVLHALYGNSARNVKLESRTFAATASRKVEFTLIVGPHHFELTPSDLGPNNDRIIIQELIKELAQSNQVTKSAHRFRVVVINEADTLSRDAQAALRRTMEKYTTSLRLVLVAQSTSNIIEPIKSRTLQIRVPAPDYESITRVLNRVAQEERISPVPLPEELLAKIFAQSGRNLRRALLSLEAAVSVLPGDQQIVVSNSTTVPPADWREVITEIAQMIIKVQSASQLLAIRGKYYDLIAHCIPPRIIIKTLLTELLTRVSSSKKPSIVTAAALYDHRIQIGNKSIFHLEAFTAKVMNVLEH</sequence>
<evidence type="ECO:0000256" key="3">
    <source>
        <dbReference type="ARBA" id="ARBA00022705"/>
    </source>
</evidence>
<dbReference type="GO" id="GO:0031391">
    <property type="term" value="C:Elg1 RFC-like complex"/>
    <property type="evidence" value="ECO:0007669"/>
    <property type="project" value="EnsemblFungi"/>
</dbReference>
<dbReference type="Pfam" id="PF21960">
    <property type="entry name" value="RCF1-5-like_lid"/>
    <property type="match status" value="1"/>
</dbReference>
<dbReference type="Gene3D" id="3.40.50.300">
    <property type="entry name" value="P-loop containing nucleotide triphosphate hydrolases"/>
    <property type="match status" value="1"/>
</dbReference>
<dbReference type="FunFam" id="3.40.50.300:FF:000136">
    <property type="entry name" value="Replication factor C subunit 5"/>
    <property type="match status" value="1"/>
</dbReference>
<dbReference type="GO" id="GO:0031390">
    <property type="term" value="C:Ctf18 RFC-like complex"/>
    <property type="evidence" value="ECO:0007669"/>
    <property type="project" value="EnsemblFungi"/>
</dbReference>
<evidence type="ECO:0000256" key="5">
    <source>
        <dbReference type="ARBA" id="ARBA00070185"/>
    </source>
</evidence>
<organism evidence="7 8">
    <name type="scientific">Tortispora caseinolytica NRRL Y-17796</name>
    <dbReference type="NCBI Taxonomy" id="767744"/>
    <lineage>
        <taxon>Eukaryota</taxon>
        <taxon>Fungi</taxon>
        <taxon>Dikarya</taxon>
        <taxon>Ascomycota</taxon>
        <taxon>Saccharomycotina</taxon>
        <taxon>Trigonopsidomycetes</taxon>
        <taxon>Trigonopsidales</taxon>
        <taxon>Trigonopsidaceae</taxon>
        <taxon>Tortispora</taxon>
    </lineage>
</organism>
<dbReference type="InterPro" id="IPR050238">
    <property type="entry name" value="DNA_Rep/Repair_Clamp_Loader"/>
</dbReference>
<keyword evidence="4" id="KW-0539">Nucleus</keyword>
<evidence type="ECO:0000256" key="4">
    <source>
        <dbReference type="ARBA" id="ARBA00023242"/>
    </source>
</evidence>
<evidence type="ECO:0000256" key="1">
    <source>
        <dbReference type="ARBA" id="ARBA00004123"/>
    </source>
</evidence>
<proteinExistence type="inferred from homology"/>
<dbReference type="GO" id="GO:0003677">
    <property type="term" value="F:DNA binding"/>
    <property type="evidence" value="ECO:0007669"/>
    <property type="project" value="InterPro"/>
</dbReference>
<comment type="similarity">
    <text evidence="2">Belongs to the activator 1 small subunits family.</text>
</comment>
<dbReference type="AlphaFoldDB" id="A0A1E4TED6"/>
<keyword evidence="8" id="KW-1185">Reference proteome</keyword>
<dbReference type="GO" id="GO:0003689">
    <property type="term" value="F:DNA clamp loader activity"/>
    <property type="evidence" value="ECO:0007669"/>
    <property type="project" value="EnsemblFungi"/>
</dbReference>
<dbReference type="Gene3D" id="1.10.8.60">
    <property type="match status" value="1"/>
</dbReference>
<dbReference type="PANTHER" id="PTHR11669">
    <property type="entry name" value="REPLICATION FACTOR C / DNA POLYMERASE III GAMMA-TAU SUBUNIT"/>
    <property type="match status" value="1"/>
</dbReference>
<gene>
    <name evidence="7" type="ORF">CANCADRAFT_100606</name>
</gene>
<protein>
    <recommendedName>
        <fullName evidence="5">Replication factor C subunit 5</fullName>
    </recommendedName>
</protein>
<feature type="domain" description="AAA+ ATPase" evidence="6">
    <location>
        <begin position="33"/>
        <end position="185"/>
    </location>
</feature>
<dbReference type="Proteomes" id="UP000095023">
    <property type="component" value="Unassembled WGS sequence"/>
</dbReference>
<dbReference type="SMART" id="SM00382">
    <property type="entry name" value="AAA"/>
    <property type="match status" value="1"/>
</dbReference>
<accession>A0A1E4TED6</accession>